<gene>
    <name evidence="2" type="ORF">MGAL_10B065758</name>
</gene>
<organism evidence="2 3">
    <name type="scientific">Mytilus galloprovincialis</name>
    <name type="common">Mediterranean mussel</name>
    <dbReference type="NCBI Taxonomy" id="29158"/>
    <lineage>
        <taxon>Eukaryota</taxon>
        <taxon>Metazoa</taxon>
        <taxon>Spiralia</taxon>
        <taxon>Lophotrochozoa</taxon>
        <taxon>Mollusca</taxon>
        <taxon>Bivalvia</taxon>
        <taxon>Autobranchia</taxon>
        <taxon>Pteriomorphia</taxon>
        <taxon>Mytilida</taxon>
        <taxon>Mytiloidea</taxon>
        <taxon>Mytilidae</taxon>
        <taxon>Mytilinae</taxon>
        <taxon>Mytilus</taxon>
    </lineage>
</organism>
<dbReference type="EMBL" id="UYJE01010284">
    <property type="protein sequence ID" value="VDI81590.1"/>
    <property type="molecule type" value="Genomic_DNA"/>
</dbReference>
<feature type="region of interest" description="Disordered" evidence="1">
    <location>
        <begin position="70"/>
        <end position="122"/>
    </location>
</feature>
<feature type="compositionally biased region" description="Polar residues" evidence="1">
    <location>
        <begin position="72"/>
        <end position="83"/>
    </location>
</feature>
<protein>
    <submittedName>
        <fullName evidence="2">Uncharacterized protein</fullName>
    </submittedName>
</protein>
<keyword evidence="3" id="KW-1185">Reference proteome</keyword>
<sequence length="122" mass="13661">MEETNRMSEVEEESDTVGISITGSTGTREKMARTGNKTTDIEMKLFSLEESVAKRFDKLFGLLQAAHKIADSSHTGGSATQENDITRMDNVPVQRERRPLTPLEPNLNEERETRSVGSDFRS</sequence>
<accession>A0A8B6HNH5</accession>
<name>A0A8B6HNH5_MYTGA</name>
<reference evidence="2" key="1">
    <citation type="submission" date="2018-11" db="EMBL/GenBank/DDBJ databases">
        <authorList>
            <person name="Alioto T."/>
            <person name="Alioto T."/>
        </authorList>
    </citation>
    <scope>NUCLEOTIDE SEQUENCE</scope>
</reference>
<feature type="region of interest" description="Disordered" evidence="1">
    <location>
        <begin position="1"/>
        <end position="35"/>
    </location>
</feature>
<dbReference type="Proteomes" id="UP000596742">
    <property type="component" value="Unassembled WGS sequence"/>
</dbReference>
<proteinExistence type="predicted"/>
<evidence type="ECO:0000313" key="3">
    <source>
        <dbReference type="Proteomes" id="UP000596742"/>
    </source>
</evidence>
<dbReference type="AlphaFoldDB" id="A0A8B6HNH5"/>
<comment type="caution">
    <text evidence="2">The sequence shown here is derived from an EMBL/GenBank/DDBJ whole genome shotgun (WGS) entry which is preliminary data.</text>
</comment>
<evidence type="ECO:0000256" key="1">
    <source>
        <dbReference type="SAM" id="MobiDB-lite"/>
    </source>
</evidence>
<feature type="compositionally biased region" description="Basic and acidic residues" evidence="1">
    <location>
        <begin position="108"/>
        <end position="122"/>
    </location>
</feature>
<evidence type="ECO:0000313" key="2">
    <source>
        <dbReference type="EMBL" id="VDI81590.1"/>
    </source>
</evidence>